<dbReference type="AlphaFoldDB" id="A0A6I4SS40"/>
<evidence type="ECO:0000259" key="7">
    <source>
        <dbReference type="PROSITE" id="PS50850"/>
    </source>
</evidence>
<keyword evidence="9" id="KW-1185">Reference proteome</keyword>
<dbReference type="PANTHER" id="PTHR43791:SF36">
    <property type="entry name" value="TRANSPORTER, PUTATIVE (AFU_ORTHOLOGUE AFUA_6G08340)-RELATED"/>
    <property type="match status" value="1"/>
</dbReference>
<feature type="transmembrane region" description="Helical" evidence="6">
    <location>
        <begin position="262"/>
        <end position="284"/>
    </location>
</feature>
<dbReference type="InterPro" id="IPR011701">
    <property type="entry name" value="MFS"/>
</dbReference>
<keyword evidence="4 6" id="KW-1133">Transmembrane helix</keyword>
<keyword evidence="5 6" id="KW-0472">Membrane</keyword>
<feature type="transmembrane region" description="Helical" evidence="6">
    <location>
        <begin position="54"/>
        <end position="77"/>
    </location>
</feature>
<feature type="transmembrane region" description="Helical" evidence="6">
    <location>
        <begin position="122"/>
        <end position="146"/>
    </location>
</feature>
<feature type="transmembrane region" description="Helical" evidence="6">
    <location>
        <begin position="158"/>
        <end position="181"/>
    </location>
</feature>
<evidence type="ECO:0000313" key="9">
    <source>
        <dbReference type="Proteomes" id="UP000433652"/>
    </source>
</evidence>
<dbReference type="EMBL" id="WTYM01000030">
    <property type="protein sequence ID" value="MXO58645.1"/>
    <property type="molecule type" value="Genomic_DNA"/>
</dbReference>
<dbReference type="Pfam" id="PF07690">
    <property type="entry name" value="MFS_1"/>
    <property type="match status" value="1"/>
</dbReference>
<evidence type="ECO:0000256" key="4">
    <source>
        <dbReference type="ARBA" id="ARBA00022989"/>
    </source>
</evidence>
<evidence type="ECO:0000313" key="8">
    <source>
        <dbReference type="EMBL" id="MXO58645.1"/>
    </source>
</evidence>
<proteinExistence type="predicted"/>
<feature type="transmembrane region" description="Helical" evidence="6">
    <location>
        <begin position="296"/>
        <end position="318"/>
    </location>
</feature>
<sequence>MAADPAFETATYRKVAWKLIPLLFLGYFVAYLDRVNVGFAKLQMAGDLGFSDEVYGFGAGIFFFGYFLFEVPSNLVLQRIGARIWIARIMITWGLLSAAFIFTDSIRWGPVSAGFGLTDAEFSFYFLRFMLGVAEAGFYPGVILYLTFWFPSRRRAQVIALFMTAIPFSNVIGSPLSGAVMQFLGGTGAWSGWQWLFVVEGLPSVLVGLLVLAVLPDNPQQAKWLTEDERKLVLERLQEEEHGKAGEGHQHAVSTIFLDLRIWCFAIAFVCANAGFYALNFWMPTIIQEFGIDPEAYFTVGLIAMIPWGAAAAFMVFWSRRSDRTGERRWHATTAAAMLTTGMLLLAFLGANAVIALLGLAMVAGGGIAWLSINWSFPTSYLSGAAAAGGIAMINSIGNLGGYFGPDLIGSVREATGGDSTAAFLALAGLGAITVVLTIALPKVPPRLTRRAA</sequence>
<dbReference type="CDD" id="cd17319">
    <property type="entry name" value="MFS_ExuT_GudP_like"/>
    <property type="match status" value="1"/>
</dbReference>
<evidence type="ECO:0000256" key="2">
    <source>
        <dbReference type="ARBA" id="ARBA00022448"/>
    </source>
</evidence>
<dbReference type="SUPFAM" id="SSF103473">
    <property type="entry name" value="MFS general substrate transporter"/>
    <property type="match status" value="1"/>
</dbReference>
<feature type="domain" description="Major facilitator superfamily (MFS) profile" evidence="7">
    <location>
        <begin position="19"/>
        <end position="446"/>
    </location>
</feature>
<feature type="transmembrane region" description="Helical" evidence="6">
    <location>
        <begin position="193"/>
        <end position="215"/>
    </location>
</feature>
<evidence type="ECO:0000256" key="5">
    <source>
        <dbReference type="ARBA" id="ARBA00023136"/>
    </source>
</evidence>
<reference evidence="8 9" key="1">
    <citation type="submission" date="2019-12" db="EMBL/GenBank/DDBJ databases">
        <title>Genomic-based taxomic classification of the family Erythrobacteraceae.</title>
        <authorList>
            <person name="Xu L."/>
        </authorList>
    </citation>
    <scope>NUCLEOTIDE SEQUENCE [LARGE SCALE GENOMIC DNA]</scope>
    <source>
        <strain evidence="8 9">MCCC 1K01500</strain>
    </source>
</reference>
<accession>A0A6I4SS40</accession>
<name>A0A6I4SS40_9SPHN</name>
<gene>
    <name evidence="8" type="ORF">GRI89_03700</name>
</gene>
<dbReference type="GO" id="GO:0022857">
    <property type="term" value="F:transmembrane transporter activity"/>
    <property type="evidence" value="ECO:0007669"/>
    <property type="project" value="InterPro"/>
</dbReference>
<dbReference type="RefSeq" id="WP_201290861.1">
    <property type="nucleotide sequence ID" value="NZ_WTYM01000030.1"/>
</dbReference>
<dbReference type="Proteomes" id="UP000433652">
    <property type="component" value="Unassembled WGS sequence"/>
</dbReference>
<dbReference type="PANTHER" id="PTHR43791">
    <property type="entry name" value="PERMEASE-RELATED"/>
    <property type="match status" value="1"/>
</dbReference>
<dbReference type="Gene3D" id="1.20.1250.20">
    <property type="entry name" value="MFS general substrate transporter like domains"/>
    <property type="match status" value="2"/>
</dbReference>
<dbReference type="PROSITE" id="PS50850">
    <property type="entry name" value="MFS"/>
    <property type="match status" value="1"/>
</dbReference>
<feature type="transmembrane region" description="Helical" evidence="6">
    <location>
        <begin position="84"/>
        <end position="102"/>
    </location>
</feature>
<keyword evidence="2" id="KW-0813">Transport</keyword>
<evidence type="ECO:0000256" key="3">
    <source>
        <dbReference type="ARBA" id="ARBA00022692"/>
    </source>
</evidence>
<feature type="transmembrane region" description="Helical" evidence="6">
    <location>
        <begin position="330"/>
        <end position="349"/>
    </location>
</feature>
<organism evidence="8 9">
    <name type="scientific">Croceibacterium salegens</name>
    <dbReference type="NCBI Taxonomy" id="1737568"/>
    <lineage>
        <taxon>Bacteria</taxon>
        <taxon>Pseudomonadati</taxon>
        <taxon>Pseudomonadota</taxon>
        <taxon>Alphaproteobacteria</taxon>
        <taxon>Sphingomonadales</taxon>
        <taxon>Erythrobacteraceae</taxon>
        <taxon>Croceibacterium</taxon>
    </lineage>
</organism>
<dbReference type="InterPro" id="IPR036259">
    <property type="entry name" value="MFS_trans_sf"/>
</dbReference>
<comment type="caution">
    <text evidence="8">The sequence shown here is derived from an EMBL/GenBank/DDBJ whole genome shotgun (WGS) entry which is preliminary data.</text>
</comment>
<feature type="transmembrane region" description="Helical" evidence="6">
    <location>
        <begin position="355"/>
        <end position="373"/>
    </location>
</feature>
<feature type="transmembrane region" description="Helical" evidence="6">
    <location>
        <begin position="380"/>
        <end position="401"/>
    </location>
</feature>
<feature type="transmembrane region" description="Helical" evidence="6">
    <location>
        <begin position="15"/>
        <end position="34"/>
    </location>
</feature>
<evidence type="ECO:0000256" key="1">
    <source>
        <dbReference type="ARBA" id="ARBA00004141"/>
    </source>
</evidence>
<dbReference type="InterPro" id="IPR020846">
    <property type="entry name" value="MFS_dom"/>
</dbReference>
<dbReference type="GO" id="GO:0016020">
    <property type="term" value="C:membrane"/>
    <property type="evidence" value="ECO:0007669"/>
    <property type="project" value="UniProtKB-SubCell"/>
</dbReference>
<keyword evidence="3 6" id="KW-0812">Transmembrane</keyword>
<protein>
    <submittedName>
        <fullName evidence="8">MFS transporter</fullName>
    </submittedName>
</protein>
<feature type="transmembrane region" description="Helical" evidence="6">
    <location>
        <begin position="421"/>
        <end position="441"/>
    </location>
</feature>
<evidence type="ECO:0000256" key="6">
    <source>
        <dbReference type="SAM" id="Phobius"/>
    </source>
</evidence>
<comment type="subcellular location">
    <subcellularLocation>
        <location evidence="1">Membrane</location>
        <topology evidence="1">Multi-pass membrane protein</topology>
    </subcellularLocation>
</comment>